<sequence>MMQKALLAEYPQAIPLAFNLWAESKVSIDETYHMMPISAVRSTLGAVGEKPSWPDSFPLLKHWLQFVYKHRSEDAGFSDGQVIDVLRRNRHVAEVVHFLDWLRNEPDMKMEAFVLLPTLAVKLSKSAELEPLFGAWLKLKVNPVEAYHRMGISGEKRFGYVLSMIKDWVYYLRKYRSEVGGFGDDQVVQVLTDDRDRVDCLKIFMWLRFLPGMKEDADLFQRSLILGSSDPAEMLQLVFDVWQKSKVSPEEVYKVVPISTEDGTFGTLREGSDPPITYRLHKCWVRYLGKHQSEVDGFGDDKAIGILLKDRPDVGEVVNFLNWLRDEPGMKMHADLLQRALIARFWESAKILELVFGAWQKTKVSFDEAYHMMPISAVRSTSGAVGGKPSWRDSFPFLKHWLQFMYKHRSEDAGFSEGQVIDVLLRNQNVVEVVDFLIWLRNESGMKACADLLLKTLFFKLSESTKELKLVFVAWQRNKVSLDDAYHMLPNSATQNLGGDAGLQSSSSGDFGVLKAWLDHLYKLPGDNLRDDRVAELLVSNRPKAELEKLCEVLNYQPKTRKLAVTLKKKVALRWPVL</sequence>
<dbReference type="AlphaFoldDB" id="A0AAV0USV1"/>
<keyword evidence="2" id="KW-1185">Reference proteome</keyword>
<evidence type="ECO:0008006" key="3">
    <source>
        <dbReference type="Google" id="ProtNLM"/>
    </source>
</evidence>
<dbReference type="EMBL" id="CANTFL010001372">
    <property type="protein sequence ID" value="CAI5738351.1"/>
    <property type="molecule type" value="Genomic_DNA"/>
</dbReference>
<comment type="caution">
    <text evidence="1">The sequence shown here is derived from an EMBL/GenBank/DDBJ whole genome shotgun (WGS) entry which is preliminary data.</text>
</comment>
<protein>
    <recommendedName>
        <fullName evidence="3">RXLR phytopathogen effector protein WY-domain domain-containing protein</fullName>
    </recommendedName>
</protein>
<evidence type="ECO:0000313" key="1">
    <source>
        <dbReference type="EMBL" id="CAI5738351.1"/>
    </source>
</evidence>
<accession>A0AAV0USV1</accession>
<evidence type="ECO:0000313" key="2">
    <source>
        <dbReference type="Proteomes" id="UP001162031"/>
    </source>
</evidence>
<dbReference type="Proteomes" id="UP001162031">
    <property type="component" value="Unassembled WGS sequence"/>
</dbReference>
<gene>
    <name evidence="1" type="ORF">HBR001_LOCUS7458</name>
</gene>
<organism evidence="1 2">
    <name type="scientific">Hyaloperonospora brassicae</name>
    <name type="common">Brassica downy mildew</name>
    <name type="synonym">Peronospora brassicae</name>
    <dbReference type="NCBI Taxonomy" id="162125"/>
    <lineage>
        <taxon>Eukaryota</taxon>
        <taxon>Sar</taxon>
        <taxon>Stramenopiles</taxon>
        <taxon>Oomycota</taxon>
        <taxon>Peronosporomycetes</taxon>
        <taxon>Peronosporales</taxon>
        <taxon>Peronosporaceae</taxon>
        <taxon>Hyaloperonospora</taxon>
    </lineage>
</organism>
<reference evidence="1" key="1">
    <citation type="submission" date="2022-12" db="EMBL/GenBank/DDBJ databases">
        <authorList>
            <person name="Webb A."/>
        </authorList>
    </citation>
    <scope>NUCLEOTIDE SEQUENCE</scope>
    <source>
        <strain evidence="1">Hp1</strain>
    </source>
</reference>
<proteinExistence type="predicted"/>
<name>A0AAV0USV1_HYABA</name>